<dbReference type="SUPFAM" id="SSF46689">
    <property type="entry name" value="Homeodomain-like"/>
    <property type="match status" value="1"/>
</dbReference>
<protein>
    <submittedName>
        <fullName evidence="7">Transcriptional regulator, TetR family</fullName>
    </submittedName>
</protein>
<dbReference type="EMBL" id="FOEC01000003">
    <property type="protein sequence ID" value="SEO63903.1"/>
    <property type="molecule type" value="Genomic_DNA"/>
</dbReference>
<dbReference type="Gene3D" id="1.10.10.60">
    <property type="entry name" value="Homeodomain-like"/>
    <property type="match status" value="1"/>
</dbReference>
<dbReference type="InterPro" id="IPR009057">
    <property type="entry name" value="Homeodomain-like_sf"/>
</dbReference>
<keyword evidence="1" id="KW-0678">Repressor</keyword>
<keyword evidence="4" id="KW-0804">Transcription</keyword>
<dbReference type="PANTHER" id="PTHR30055:SF234">
    <property type="entry name" value="HTH-TYPE TRANSCRIPTIONAL REGULATOR BETI"/>
    <property type="match status" value="1"/>
</dbReference>
<proteinExistence type="predicted"/>
<dbReference type="Proteomes" id="UP000182975">
    <property type="component" value="Unassembled WGS sequence"/>
</dbReference>
<evidence type="ECO:0000313" key="8">
    <source>
        <dbReference type="Proteomes" id="UP000182975"/>
    </source>
</evidence>
<gene>
    <name evidence="7" type="ORF">SAMN02910314_00752</name>
</gene>
<dbReference type="PRINTS" id="PR00400">
    <property type="entry name" value="TETREPRESSOR"/>
</dbReference>
<dbReference type="RefSeq" id="WP_240480616.1">
    <property type="nucleotide sequence ID" value="NZ_CP011402.1"/>
</dbReference>
<keyword evidence="8" id="KW-1185">Reference proteome</keyword>
<reference evidence="8" key="1">
    <citation type="submission" date="2016-10" db="EMBL/GenBank/DDBJ databases">
        <authorList>
            <person name="Varghese N."/>
        </authorList>
    </citation>
    <scope>NUCLEOTIDE SEQUENCE [LARGE SCALE GENOMIC DNA]</scope>
    <source>
        <strain evidence="8">DSM 21843</strain>
    </source>
</reference>
<evidence type="ECO:0000259" key="6">
    <source>
        <dbReference type="PROSITE" id="PS50977"/>
    </source>
</evidence>
<dbReference type="InterPro" id="IPR036271">
    <property type="entry name" value="Tet_transcr_reg_TetR-rel_C_sf"/>
</dbReference>
<evidence type="ECO:0000256" key="4">
    <source>
        <dbReference type="ARBA" id="ARBA00023163"/>
    </source>
</evidence>
<sequence length="197" mass="22202">MALRLADHIGIENVSMRKLAAELGVTAMALYRYYGSVDEIQVAALALAFTEVDTHPIPGERWDDTIRRTTSSIREMYLNHSTAHLHTVESTGADPGMEEHIQRVYKLHEDQGIPAPILRKAWRIIDAYMGGFILGETDEVQHRSKLPHEETAETWRETAAGAYSEETFHDGIEIIIAGIRAMAEPDPCDWHTPEDPR</sequence>
<feature type="DNA-binding region" description="H-T-H motif" evidence="5">
    <location>
        <begin position="15"/>
        <end position="34"/>
    </location>
</feature>
<dbReference type="InterPro" id="IPR050109">
    <property type="entry name" value="HTH-type_TetR-like_transc_reg"/>
</dbReference>
<organism evidence="7 8">
    <name type="scientific">Denitrobacterium detoxificans</name>
    <dbReference type="NCBI Taxonomy" id="79604"/>
    <lineage>
        <taxon>Bacteria</taxon>
        <taxon>Bacillati</taxon>
        <taxon>Actinomycetota</taxon>
        <taxon>Coriobacteriia</taxon>
        <taxon>Eggerthellales</taxon>
        <taxon>Eggerthellaceae</taxon>
        <taxon>Denitrobacterium</taxon>
    </lineage>
</organism>
<evidence type="ECO:0000256" key="1">
    <source>
        <dbReference type="ARBA" id="ARBA00022491"/>
    </source>
</evidence>
<dbReference type="Gene3D" id="1.10.357.10">
    <property type="entry name" value="Tetracycline Repressor, domain 2"/>
    <property type="match status" value="1"/>
</dbReference>
<dbReference type="PROSITE" id="PS50977">
    <property type="entry name" value="HTH_TETR_2"/>
    <property type="match status" value="1"/>
</dbReference>
<dbReference type="STRING" id="79604.AAY81_02820"/>
<evidence type="ECO:0000313" key="7">
    <source>
        <dbReference type="EMBL" id="SEO63903.1"/>
    </source>
</evidence>
<dbReference type="AlphaFoldDB" id="A0A1H8RD37"/>
<keyword evidence="3 5" id="KW-0238">DNA-binding</keyword>
<dbReference type="Pfam" id="PF00440">
    <property type="entry name" value="TetR_N"/>
    <property type="match status" value="1"/>
</dbReference>
<dbReference type="PANTHER" id="PTHR30055">
    <property type="entry name" value="HTH-TYPE TRANSCRIPTIONAL REGULATOR RUTR"/>
    <property type="match status" value="1"/>
</dbReference>
<accession>A0A1H8RD37</accession>
<dbReference type="GO" id="GO:0000976">
    <property type="term" value="F:transcription cis-regulatory region binding"/>
    <property type="evidence" value="ECO:0007669"/>
    <property type="project" value="TreeGrafter"/>
</dbReference>
<dbReference type="InterPro" id="IPR004111">
    <property type="entry name" value="Repressor_TetR_C"/>
</dbReference>
<keyword evidence="2" id="KW-0805">Transcription regulation</keyword>
<evidence type="ECO:0000256" key="5">
    <source>
        <dbReference type="PROSITE-ProRule" id="PRU00335"/>
    </source>
</evidence>
<evidence type="ECO:0000256" key="3">
    <source>
        <dbReference type="ARBA" id="ARBA00023125"/>
    </source>
</evidence>
<dbReference type="Pfam" id="PF02909">
    <property type="entry name" value="TetR_C_1"/>
    <property type="match status" value="1"/>
</dbReference>
<dbReference type="InterPro" id="IPR001647">
    <property type="entry name" value="HTH_TetR"/>
</dbReference>
<dbReference type="GO" id="GO:0046677">
    <property type="term" value="P:response to antibiotic"/>
    <property type="evidence" value="ECO:0007669"/>
    <property type="project" value="InterPro"/>
</dbReference>
<name>A0A1H8RD37_9ACTN</name>
<dbReference type="SUPFAM" id="SSF48498">
    <property type="entry name" value="Tetracyclin repressor-like, C-terminal domain"/>
    <property type="match status" value="1"/>
</dbReference>
<dbReference type="InterPro" id="IPR003012">
    <property type="entry name" value="Tet_transcr_reg_TetR"/>
</dbReference>
<evidence type="ECO:0000256" key="2">
    <source>
        <dbReference type="ARBA" id="ARBA00023015"/>
    </source>
</evidence>
<feature type="domain" description="HTH tetR-type" evidence="6">
    <location>
        <begin position="1"/>
        <end position="52"/>
    </location>
</feature>
<dbReference type="GO" id="GO:0045892">
    <property type="term" value="P:negative regulation of DNA-templated transcription"/>
    <property type="evidence" value="ECO:0007669"/>
    <property type="project" value="InterPro"/>
</dbReference>
<dbReference type="GO" id="GO:0003700">
    <property type="term" value="F:DNA-binding transcription factor activity"/>
    <property type="evidence" value="ECO:0007669"/>
    <property type="project" value="TreeGrafter"/>
</dbReference>